<feature type="region of interest" description="Disordered" evidence="1">
    <location>
        <begin position="372"/>
        <end position="430"/>
    </location>
</feature>
<accession>A0A0N4ZXW8</accession>
<feature type="region of interest" description="Disordered" evidence="1">
    <location>
        <begin position="267"/>
        <end position="356"/>
    </location>
</feature>
<reference evidence="3" key="1">
    <citation type="submission" date="2017-02" db="UniProtKB">
        <authorList>
            <consortium name="WormBaseParasite"/>
        </authorList>
    </citation>
    <scope>IDENTIFICATION</scope>
</reference>
<feature type="compositionally biased region" description="Basic and acidic residues" evidence="1">
    <location>
        <begin position="372"/>
        <end position="385"/>
    </location>
</feature>
<evidence type="ECO:0000256" key="1">
    <source>
        <dbReference type="SAM" id="MobiDB-lite"/>
    </source>
</evidence>
<feature type="region of interest" description="Disordered" evidence="1">
    <location>
        <begin position="1"/>
        <end position="52"/>
    </location>
</feature>
<evidence type="ECO:0000313" key="3">
    <source>
        <dbReference type="WBParaSite" id="PTRK_0001363300.1"/>
    </source>
</evidence>
<name>A0A0N4ZXW8_PARTI</name>
<keyword evidence="2" id="KW-1185">Reference proteome</keyword>
<feature type="compositionally biased region" description="Basic residues" evidence="1">
    <location>
        <begin position="463"/>
        <end position="474"/>
    </location>
</feature>
<sequence>MGAPDGGPARDRAQEDPGDARAGPRAADPLQQADGDPASQHADKGGQGDQRQIMGVGYENDSFPRALILNRPSSGMANEAFPARGSGRLVRLAVLTHHIGVVDRDVGARLQPQFLERPLQLHPLGLDVRAPVLVQTTQGDDSAVAQAGDEGFDVRLAGAAVRANPEDRHVARKGRRVDRLQLARHAGGRHGLVTLHADAARPLPDWSGDLNGGPRIVRSQSAPRAETRCEKGGLMAFTARGVNVCAGFQAWPFGDYLPPVTGGSAHAVPVPMPTPSRPDRRLPGDRSFSGPRPGPGRPPADARRHRRPGPSDHGADRRQGPGPGGDRRRPAGLCPGLRRAQRSGPAPDHRHHHVWRLPDQGGVRLCRDAAGRRRDAGVGPAHRDPAVPAATRLLQSGSGRPLCRLARTGRGRALARHHPSHHPDPQHGLRQFRLSGAGREAAHPFRSRVALRLFRRRPDPAAVRHRAGTGRGRRGPGPERGLRPLRHDPHQSDLAARLRRQPGRRLERQGRNRAPRRAQQGARGGFDGHHHQRLRPLRRRIHSRRGPERQIARRDHAPAAPDHHGLAVPDLPARTAG</sequence>
<feature type="compositionally biased region" description="Basic residues" evidence="1">
    <location>
        <begin position="407"/>
        <end position="420"/>
    </location>
</feature>
<organism evidence="2 3">
    <name type="scientific">Parastrongyloides trichosuri</name>
    <name type="common">Possum-specific nematode worm</name>
    <dbReference type="NCBI Taxonomy" id="131310"/>
    <lineage>
        <taxon>Eukaryota</taxon>
        <taxon>Metazoa</taxon>
        <taxon>Ecdysozoa</taxon>
        <taxon>Nematoda</taxon>
        <taxon>Chromadorea</taxon>
        <taxon>Rhabditida</taxon>
        <taxon>Tylenchina</taxon>
        <taxon>Panagrolaimomorpha</taxon>
        <taxon>Strongyloidoidea</taxon>
        <taxon>Strongyloididae</taxon>
        <taxon>Parastrongyloides</taxon>
    </lineage>
</organism>
<feature type="compositionally biased region" description="Basic and acidic residues" evidence="1">
    <location>
        <begin position="476"/>
        <end position="491"/>
    </location>
</feature>
<feature type="region of interest" description="Disordered" evidence="1">
    <location>
        <begin position="460"/>
        <end position="577"/>
    </location>
</feature>
<proteinExistence type="predicted"/>
<feature type="compositionally biased region" description="Basic residues" evidence="1">
    <location>
        <begin position="530"/>
        <end position="544"/>
    </location>
</feature>
<feature type="compositionally biased region" description="Basic and acidic residues" evidence="1">
    <location>
        <begin position="309"/>
        <end position="329"/>
    </location>
</feature>
<dbReference type="AlphaFoldDB" id="A0A0N4ZXW8"/>
<dbReference type="Proteomes" id="UP000038045">
    <property type="component" value="Unplaced"/>
</dbReference>
<dbReference type="WBParaSite" id="PTRK_0001363300.1">
    <property type="protein sequence ID" value="PTRK_0001363300.1"/>
    <property type="gene ID" value="PTRK_0001363300"/>
</dbReference>
<feature type="compositionally biased region" description="Basic and acidic residues" evidence="1">
    <location>
        <begin position="8"/>
        <end position="19"/>
    </location>
</feature>
<protein>
    <submittedName>
        <fullName evidence="3">LigA</fullName>
    </submittedName>
</protein>
<feature type="compositionally biased region" description="Basic and acidic residues" evidence="1">
    <location>
        <begin position="545"/>
        <end position="565"/>
    </location>
</feature>
<evidence type="ECO:0000313" key="2">
    <source>
        <dbReference type="Proteomes" id="UP000038045"/>
    </source>
</evidence>